<keyword evidence="3" id="KW-1185">Reference proteome</keyword>
<organism evidence="2 3">
    <name type="scientific">Paenibacillus mangrovi</name>
    <dbReference type="NCBI Taxonomy" id="2931978"/>
    <lineage>
        <taxon>Bacteria</taxon>
        <taxon>Bacillati</taxon>
        <taxon>Bacillota</taxon>
        <taxon>Bacilli</taxon>
        <taxon>Bacillales</taxon>
        <taxon>Paenibacillaceae</taxon>
        <taxon>Paenibacillus</taxon>
    </lineage>
</organism>
<keyword evidence="1" id="KW-0812">Transmembrane</keyword>
<feature type="transmembrane region" description="Helical" evidence="1">
    <location>
        <begin position="41"/>
        <end position="57"/>
    </location>
</feature>
<evidence type="ECO:0000256" key="1">
    <source>
        <dbReference type="SAM" id="Phobius"/>
    </source>
</evidence>
<evidence type="ECO:0000313" key="2">
    <source>
        <dbReference type="EMBL" id="MCJ8015290.1"/>
    </source>
</evidence>
<comment type="caution">
    <text evidence="2">The sequence shown here is derived from an EMBL/GenBank/DDBJ whole genome shotgun (WGS) entry which is preliminary data.</text>
</comment>
<name>A0A9X1WWQ9_9BACL</name>
<accession>A0A9X1WWQ9</accession>
<dbReference type="EMBL" id="JALIRP010000023">
    <property type="protein sequence ID" value="MCJ8015290.1"/>
    <property type="molecule type" value="Genomic_DNA"/>
</dbReference>
<protein>
    <submittedName>
        <fullName evidence="2">Uncharacterized protein</fullName>
    </submittedName>
</protein>
<keyword evidence="1" id="KW-0472">Membrane</keyword>
<feature type="transmembrane region" description="Helical" evidence="1">
    <location>
        <begin position="64"/>
        <end position="81"/>
    </location>
</feature>
<sequence>MGNFMTNKKVFFYSTFLILALDFIVLFLLPTYQVLFLKETNYLPLICLNIILAIFFIKNTKNGFYIVLIILIMLLFIYYLIKSLFIQCYYPFNYKEITSPQKSKSVIIEYRSDLFNQGISHYRVYQKEYAFLIRELTKKEIIITEPYFEDLPKKDLFDFETPTWINEKTVIFDTLEGQRKFKLK</sequence>
<dbReference type="Proteomes" id="UP001139347">
    <property type="component" value="Unassembled WGS sequence"/>
</dbReference>
<reference evidence="2" key="1">
    <citation type="submission" date="2022-04" db="EMBL/GenBank/DDBJ databases">
        <title>Paenibacillus mangrovi sp. nov., a novel endophytic bacterium isolated from bark of Kandelia candel.</title>
        <authorList>
            <person name="Tuo L."/>
        </authorList>
    </citation>
    <scope>NUCLEOTIDE SEQUENCE</scope>
    <source>
        <strain evidence="2">KQZ6P-2</strain>
    </source>
</reference>
<gene>
    <name evidence="2" type="ORF">MUG84_26850</name>
</gene>
<evidence type="ECO:0000313" key="3">
    <source>
        <dbReference type="Proteomes" id="UP001139347"/>
    </source>
</evidence>
<dbReference type="AlphaFoldDB" id="A0A9X1WWQ9"/>
<feature type="transmembrane region" description="Helical" evidence="1">
    <location>
        <begin position="12"/>
        <end position="35"/>
    </location>
</feature>
<proteinExistence type="predicted"/>
<dbReference type="RefSeq" id="WP_244731240.1">
    <property type="nucleotide sequence ID" value="NZ_JALIRP010000023.1"/>
</dbReference>
<keyword evidence="1" id="KW-1133">Transmembrane helix</keyword>